<organism evidence="2 3">
    <name type="scientific">Rikenella microfusus</name>
    <dbReference type="NCBI Taxonomy" id="28139"/>
    <lineage>
        <taxon>Bacteria</taxon>
        <taxon>Pseudomonadati</taxon>
        <taxon>Bacteroidota</taxon>
        <taxon>Bacteroidia</taxon>
        <taxon>Bacteroidales</taxon>
        <taxon>Rikenellaceae</taxon>
        <taxon>Rikenella</taxon>
    </lineage>
</organism>
<dbReference type="AlphaFoldDB" id="A0A379MP55"/>
<keyword evidence="1" id="KW-0732">Signal</keyword>
<name>A0A379MP55_9BACT</name>
<evidence type="ECO:0000313" key="2">
    <source>
        <dbReference type="EMBL" id="SUE33398.1"/>
    </source>
</evidence>
<feature type="signal peptide" evidence="1">
    <location>
        <begin position="1"/>
        <end position="20"/>
    </location>
</feature>
<accession>A0A379MP55</accession>
<dbReference type="RefSeq" id="WP_027290608.1">
    <property type="nucleotide sequence ID" value="NZ_UGVL01000001.1"/>
</dbReference>
<reference evidence="2 3" key="1">
    <citation type="submission" date="2018-06" db="EMBL/GenBank/DDBJ databases">
        <authorList>
            <consortium name="Pathogen Informatics"/>
            <person name="Doyle S."/>
        </authorList>
    </citation>
    <scope>NUCLEOTIDE SEQUENCE [LARGE SCALE GENOMIC DNA]</scope>
    <source>
        <strain evidence="2 3">NCTC11190</strain>
    </source>
</reference>
<dbReference type="OrthoDB" id="1002918at2"/>
<gene>
    <name evidence="2" type="ORF">NCTC11190_00605</name>
</gene>
<evidence type="ECO:0000256" key="1">
    <source>
        <dbReference type="SAM" id="SignalP"/>
    </source>
</evidence>
<dbReference type="EMBL" id="UGVL01000001">
    <property type="protein sequence ID" value="SUE33398.1"/>
    <property type="molecule type" value="Genomic_DNA"/>
</dbReference>
<evidence type="ECO:0000313" key="3">
    <source>
        <dbReference type="Proteomes" id="UP000255233"/>
    </source>
</evidence>
<protein>
    <submittedName>
        <fullName evidence="2">Uncharacterized protein</fullName>
    </submittedName>
</protein>
<sequence length="188" mass="20723">MKKLCFLFCLVLFAVSGLRAQEIDCPEPDFIGETVFVNPDDGTPVKLEKQTVLLRSRVNATGIMFGIGKAKTKMIVEGPSAAVRLDGSKPIRLIVKAVDNDTDPMAIINIFRFEHSKKQRLAELSSVSSFGSVKSGKLDYVPFTGQKYGESSYLLTLDEREPGEYGITVRNPNNLDEKSVIVSTFAIE</sequence>
<feature type="chain" id="PRO_5016888345" evidence="1">
    <location>
        <begin position="21"/>
        <end position="188"/>
    </location>
</feature>
<proteinExistence type="predicted"/>
<keyword evidence="3" id="KW-1185">Reference proteome</keyword>
<dbReference type="Proteomes" id="UP000255233">
    <property type="component" value="Unassembled WGS sequence"/>
</dbReference>